<organism evidence="3 4">
    <name type="scientific">Phytophthora infestans</name>
    <name type="common">Potato late blight agent</name>
    <name type="synonym">Botrytis infestans</name>
    <dbReference type="NCBI Taxonomy" id="4787"/>
    <lineage>
        <taxon>Eukaryota</taxon>
        <taxon>Sar</taxon>
        <taxon>Stramenopiles</taxon>
        <taxon>Oomycota</taxon>
        <taxon>Peronosporomycetes</taxon>
        <taxon>Peronosporales</taxon>
        <taxon>Peronosporaceae</taxon>
        <taxon>Phytophthora</taxon>
    </lineage>
</organism>
<reference evidence="3" key="1">
    <citation type="submission" date="2020-03" db="EMBL/GenBank/DDBJ databases">
        <title>Hybrid Assembly of Korean Phytophthora infestans isolates.</title>
        <authorList>
            <person name="Prokchorchik M."/>
            <person name="Lee Y."/>
            <person name="Seo J."/>
            <person name="Cho J.-H."/>
            <person name="Park Y.-E."/>
            <person name="Jang D.-C."/>
            <person name="Im J.-S."/>
            <person name="Choi J.-G."/>
            <person name="Park H.-J."/>
            <person name="Lee G.-B."/>
            <person name="Lee Y.-G."/>
            <person name="Hong S.-Y."/>
            <person name="Cho K."/>
            <person name="Sohn K.H."/>
        </authorList>
    </citation>
    <scope>NUCLEOTIDE SEQUENCE</scope>
    <source>
        <strain evidence="3">KR_2_A2</strain>
    </source>
</reference>
<dbReference type="Pfam" id="PF09429">
    <property type="entry name" value="Wbp11"/>
    <property type="match status" value="1"/>
</dbReference>
<evidence type="ECO:0000313" key="3">
    <source>
        <dbReference type="EMBL" id="KAF4130093.1"/>
    </source>
</evidence>
<evidence type="ECO:0000313" key="4">
    <source>
        <dbReference type="Proteomes" id="UP000704712"/>
    </source>
</evidence>
<dbReference type="GO" id="GO:0006396">
    <property type="term" value="P:RNA processing"/>
    <property type="evidence" value="ECO:0007669"/>
    <property type="project" value="InterPro"/>
</dbReference>
<dbReference type="EMBL" id="JAACNO010002874">
    <property type="protein sequence ID" value="KAF4130093.1"/>
    <property type="molecule type" value="Genomic_DNA"/>
</dbReference>
<evidence type="ECO:0000256" key="1">
    <source>
        <dbReference type="SAM" id="MobiDB-lite"/>
    </source>
</evidence>
<feature type="domain" description="Wbp11/ELF5/Saf1 N-terminal" evidence="2">
    <location>
        <begin position="2"/>
        <end position="50"/>
    </location>
</feature>
<dbReference type="Proteomes" id="UP000704712">
    <property type="component" value="Unassembled WGS sequence"/>
</dbReference>
<protein>
    <submittedName>
        <fullName evidence="3">WW domain binding protein 11</fullName>
    </submittedName>
</protein>
<feature type="region of interest" description="Disordered" evidence="1">
    <location>
        <begin position="1"/>
        <end position="50"/>
    </location>
</feature>
<evidence type="ECO:0000259" key="2">
    <source>
        <dbReference type="Pfam" id="PF09429"/>
    </source>
</evidence>
<comment type="caution">
    <text evidence="3">The sequence shown here is derived from an EMBL/GenBank/DDBJ whole genome shotgun (WGS) entry which is preliminary data.</text>
</comment>
<gene>
    <name evidence="3" type="ORF">GN958_ATG20716</name>
</gene>
<name>A0A8S9TQ39_PHYIN</name>
<proteinExistence type="predicted"/>
<accession>A0A8S9TQ39</accession>
<feature type="non-terminal residue" evidence="3">
    <location>
        <position position="50"/>
    </location>
</feature>
<dbReference type="InterPro" id="IPR019007">
    <property type="entry name" value="Wbp11/ELF5/Saf1_N"/>
</dbReference>
<feature type="compositionally biased region" description="Basic and acidic residues" evidence="1">
    <location>
        <begin position="41"/>
        <end position="50"/>
    </location>
</feature>
<sequence>MGKSLNPMEVYRREQKKKELKKHRVDRQKDKQSKLSSMDPVDIREQLKNL</sequence>
<dbReference type="AlphaFoldDB" id="A0A8S9TQ39"/>